<name>A0A382FWM5_9ZZZZ</name>
<organism evidence="1">
    <name type="scientific">marine metagenome</name>
    <dbReference type="NCBI Taxonomy" id="408172"/>
    <lineage>
        <taxon>unclassified sequences</taxon>
        <taxon>metagenomes</taxon>
        <taxon>ecological metagenomes</taxon>
    </lineage>
</organism>
<dbReference type="AlphaFoldDB" id="A0A382FWM5"/>
<proteinExistence type="predicted"/>
<accession>A0A382FWM5</accession>
<protein>
    <submittedName>
        <fullName evidence="1">Uncharacterized protein</fullName>
    </submittedName>
</protein>
<feature type="non-terminal residue" evidence="1">
    <location>
        <position position="26"/>
    </location>
</feature>
<reference evidence="1" key="1">
    <citation type="submission" date="2018-05" db="EMBL/GenBank/DDBJ databases">
        <authorList>
            <person name="Lanie J.A."/>
            <person name="Ng W.-L."/>
            <person name="Kazmierczak K.M."/>
            <person name="Andrzejewski T.M."/>
            <person name="Davidsen T.M."/>
            <person name="Wayne K.J."/>
            <person name="Tettelin H."/>
            <person name="Glass J.I."/>
            <person name="Rusch D."/>
            <person name="Podicherti R."/>
            <person name="Tsui H.-C.T."/>
            <person name="Winkler M.E."/>
        </authorList>
    </citation>
    <scope>NUCLEOTIDE SEQUENCE</scope>
</reference>
<evidence type="ECO:0000313" key="1">
    <source>
        <dbReference type="EMBL" id="SVB67390.1"/>
    </source>
</evidence>
<sequence>MPNLFRSLVFVPGNNSRFLEKAKSLP</sequence>
<gene>
    <name evidence="1" type="ORF">METZ01_LOCUS220244</name>
</gene>
<dbReference type="EMBL" id="UINC01052262">
    <property type="protein sequence ID" value="SVB67390.1"/>
    <property type="molecule type" value="Genomic_DNA"/>
</dbReference>